<name>A0A812IDN1_9DINO</name>
<dbReference type="OrthoDB" id="420271at2759"/>
<organism evidence="1 2">
    <name type="scientific">Symbiodinium natans</name>
    <dbReference type="NCBI Taxonomy" id="878477"/>
    <lineage>
        <taxon>Eukaryota</taxon>
        <taxon>Sar</taxon>
        <taxon>Alveolata</taxon>
        <taxon>Dinophyceae</taxon>
        <taxon>Suessiales</taxon>
        <taxon>Symbiodiniaceae</taxon>
        <taxon>Symbiodinium</taxon>
    </lineage>
</organism>
<gene>
    <name evidence="1" type="ORF">SNAT2548_LOCUS4182</name>
</gene>
<dbReference type="Proteomes" id="UP000604046">
    <property type="component" value="Unassembled WGS sequence"/>
</dbReference>
<dbReference type="EMBL" id="CAJNDS010000258">
    <property type="protein sequence ID" value="CAE7034799.1"/>
    <property type="molecule type" value="Genomic_DNA"/>
</dbReference>
<evidence type="ECO:0008006" key="3">
    <source>
        <dbReference type="Google" id="ProtNLM"/>
    </source>
</evidence>
<evidence type="ECO:0000313" key="2">
    <source>
        <dbReference type="Proteomes" id="UP000604046"/>
    </source>
</evidence>
<evidence type="ECO:0000313" key="1">
    <source>
        <dbReference type="EMBL" id="CAE7034799.1"/>
    </source>
</evidence>
<comment type="caution">
    <text evidence="1">The sequence shown here is derived from an EMBL/GenBank/DDBJ whole genome shotgun (WGS) entry which is preliminary data.</text>
</comment>
<reference evidence="1" key="1">
    <citation type="submission" date="2021-02" db="EMBL/GenBank/DDBJ databases">
        <authorList>
            <person name="Dougan E. K."/>
            <person name="Rhodes N."/>
            <person name="Thang M."/>
            <person name="Chan C."/>
        </authorList>
    </citation>
    <scope>NUCLEOTIDE SEQUENCE</scope>
</reference>
<accession>A0A812IDN1</accession>
<proteinExistence type="predicted"/>
<sequence>MQAKIDLATFLPLTFKMGGIYHLCYSDDGSFAPGHTDIVPQRIEVYGIYDSRTQCAEDETCLTKRPYKCFLRRQAFNNMEDAYDGTTSCVIDYSYDGAGFRGLPGGGRGSWTGEFATNYDSNGMVTTEILRTCGSSSLGDFPAAFLCNADGNCGDLGTRNPYIVPDPLHAYKRMNVPPGRPDLQGPSFKAYAVAACYCPDFQRCDSFSPDYVQQVGLLYFFATKVCPNGFEAVACALDFTGAAPQHRFALKVECPSTACTFAETSRIKVVQQQAGNNLPAWDTSSGCGAAVHGMNTLGVQVLPFDDNPDVATMHGGIRQDYKIWNFKNSSQGLIFDTKTSGFLFRTGPTDHELRSRYSGETFDVCFCDGGCTVNENWFKVGQMRFAPFQPVSAASNISVLQEEFIIEYMNTPGTFGFYRPWVDYGVMGLQEGGALKLVSDPDLTLTDEGCITAEYSRTLVDPNTLTIQNAATAYSGKANAAADVNKLMFNNAILANTMVVNQAGFVSVCYCARPVADTPGVCAHDQWVMVNRLTIRGPGPGQSWTVSTNVVFRIEYSGWGLAKDDKIRIIPATSQCSDVNGNPRAAWGVTSIKVGCPHPCSEVGEINDVLNGDISVGVLAADSYMCDIQNEDCRTNDIKAVTVLDESTTELEFEASSALSDGDLITLGANFACAPGQSEIVCNAERLSVLRGRYDLADRLDNHNSAPNEYISGHAVTVNPTDPKKVTIRVGWPDPKPQFQVLYISNRRGRWQRHSKAITAEEIMGEKERIDMKVCWKYTPAMGESGPAPRHVAEVGTLTMLDPNAMSECLVSLTTLVKKQMTPYAPMILSFRTATAETGKRYESLEGRMRLRIYFVRTVALKATFTDGAAIEDNQGEDELNEARQYICGKLFREVWSNDEEFGFPMPRGCYYRTYGQTQELNMLFDRKNGLAPGKYYQVVLMGVAMDEAIRDGEYVHIFTTDDVDLHPYIALERGIATLYRSPQDPAYGSQGVKFAETDGVKISSGSGTEMLELKGGTELRLELKGDPLGGGISASAVLRLYLWPLTQWNVANACTVMCIAHDQVSAPCGAVQDCKGDAIIPNFQQNYLRIVLPSAMATMTEFISHTLVFPDLVLPTGGFFSTRLAAQISKADDTKPHYTVSSGDYIYKMHDEGVGVGKLVEFYGDGDQSPFRGDQRNILYANLVLPSTLFAAVQTGDAYMTLTLPQGYECVRTPDVNGESPWRAEDDLGVFQGKIPQGTGSPDEGGGTRGWSVQDNNCVYTLRQNAVIYAGSSLYIRVTANNPATALQRMDPTNRWQVSLTSKGYHQYEVTFPPVIFNTVMQNFSSNTAVLGKLMQPLIVPSNWMYSEGGLVMSQGYLSIFFRSEQGTGVEASLHVEAPSGFSFAPNPCQVQDLEDTYYATPGQMEGPTRRLPGFVSCEHRTYPYNHAAIKLTGAILSNSNYAFGLWASNAEMYAESQRTGWRIYTLDMNDFKVDATPVPIPALAHTATSLTMPDTQMSFGLYRAQVNTQTTLNVQVSIQSTIPYTMSMQRTWVTVLPLRVVEQITSTLRVAAPLGYDWDFTNAEFRHLAPFPNTTESLWLMGATGTLPGGFPQRQGNILLWSQARMYWPNETYGFQTYVRVPDRTPTTAPNWFIFEFGYDGNSLATRHAASAVPAPAVQSLTDAALEYNTNVEGKVNPITFQVQTISQVPQGGGLLIEGPLGFEFPNPCTPEVAPSARGSTYQVEPMASKVLSLPTDVACSFQQTTGPAGRSIIRITAGTSGIMPGLYRFQLLGKNPATAVANSIDNSKPCMRQYCWDFHSLQVIGNVATKLDSSISIPSFDINVKMVEALLPPLTRDQQAATGRDDRPLSRNPLVFKFKLGSAAIFSSTMMIRGPLGTIFREDCSEDVEVRPTEVFGTGQMLPAEYAAWPQGVQVVSCRGEGPDARIVIDPGVSDGLQFEVFYPIRVAVLHNPVVQPADNRWTLDFNGESSDPFDGYMLWTFTRTSLLTATMGRSTTVTGDPFLSNPVTFTFRPKNTVKGAGMIIRVEAPSSWEIATEADGHCKIMMQPISADSAGTGNADPLTAPAANWIGPPSLIWGDADVRCDVDVATGRVLTATVLASEREITANRDYQLTIFVRNPTLTIPPYEEAIWNVWNLDTFDSPSSSGVLPTFRDSITMPGYPVYNKARQWVVRNQDPVTGQNYRNGLSEIPGLFVQFQLPTKLVPGDVISIEGPTGFTFKTGAQDSCDDFRWEPVEDAYLYLPNSLITCVNNMLTFQVQEPKNIPELRTMMFRLTSRNPAKTPHTFLNHWSITHTANGAIMSTEAVKSWDVVPQLANVRVMLVGQQKAENSVSTIAVSYRPVSDADELSLEALEPTGFDFTGASAVSLGHEVIATNAETIRIRASMYAEVNVDIVIANFRLGLNGGPTLFNLITKLNNGDQMDEALNFRGGFRLPGRVAVTGKQISSEYKLMPELYPVPSLWEVRMGEFAAIEMPFTVTINSGVGNLMRLRAPPYDLQAQDFNIIQSGTAETVTSEVTSTSSGEMVVRLGTQLFRGVLYEAQVRALTPKVPNPTDAMWSIEILDGGALPLNTNDGLTEGFRLVERAELTVRASRSPPMAQIDVDLVVDPKSAQPDELILVAPLGFNFTPNCLVTSAFNRVTSCQLFGNVAGRASARLRMARLTSVLEQVVIKVTTPAQNPPSSSWFINARDSASDLQLAWGEDQSGVSIRQMLGADVLYPGIPQIPGQMAFSFITNEKIDSGGAIRVGYPTDIEVLCAGAYLSQVAITGQVTCMNYVQEGYFELRLDRPLPPGQQAFTVTSTCPAAVNDNTFYIIIMTPTGQVSDAAMSIPGLRIQHGLPISAMPLIWGMAEPNRNTFVSTGIELLGELPLKDPPIMSEIIIQMPPDFSHQVQKTAQLETLTEPLPRREGGWLDVTDPRRLRLLMDEEAIQKLAIGSYRFQWPIMVPAVMPKYNVWELTVCSPAIRNESCTGSSDPRALVSFPLAGFGMGESHPSSIAFTQTGAAWPVRANWSVLLVLLSAFAWRHLREA</sequence>
<protein>
    <recommendedName>
        <fullName evidence="3">Protein arginine methyltransferase 10</fullName>
    </recommendedName>
</protein>
<keyword evidence="2" id="KW-1185">Reference proteome</keyword>